<dbReference type="EMBL" id="AP018449">
    <property type="protein sequence ID" value="BBB90545.1"/>
    <property type="molecule type" value="Genomic_DNA"/>
</dbReference>
<keyword evidence="2" id="KW-1185">Reference proteome</keyword>
<proteinExistence type="predicted"/>
<dbReference type="Proteomes" id="UP000276437">
    <property type="component" value="Chromosome"/>
</dbReference>
<sequence length="173" mass="20035">MAQYHQKFLVLDAFHPTCCSCSLSTAHLAYLSYIVQFSRSTLSLSVFRYRNWRQLLYINTSVILCQHLYFVTVVSSCRHQWRLLYSIMYYSMCQPIFLRKIIPQKGGECHLSYHIMPAMSIIIHTILKNPCISYIHLKGRLVSLPKNPVNTILLVSSQLTIATNCLEIVRCEA</sequence>
<dbReference type="AlphaFoldDB" id="A0A348AHJ7"/>
<evidence type="ECO:0000313" key="1">
    <source>
        <dbReference type="EMBL" id="BBB90545.1"/>
    </source>
</evidence>
<protein>
    <submittedName>
        <fullName evidence="1">Uncharacterized protein</fullName>
    </submittedName>
</protein>
<name>A0A348AHJ7_9FIRM</name>
<accession>A0A348AHJ7</accession>
<dbReference type="KEGG" id="mana:MAMMFC1_01199"/>
<gene>
    <name evidence="1" type="ORF">MAMMFC1_01199</name>
</gene>
<reference evidence="1 2" key="1">
    <citation type="journal article" date="2018" name="Int. J. Syst. Evol. Microbiol.">
        <title>Methylomusa anaerophila gen. nov., sp. nov., an anaerobic methanol-utilizing bacterium isolated from a microbial fuel cell.</title>
        <authorList>
            <person name="Amano N."/>
            <person name="Yamamuro A."/>
            <person name="Miyahara M."/>
            <person name="Kouzuma A."/>
            <person name="Abe T."/>
            <person name="Watanabe K."/>
        </authorList>
    </citation>
    <scope>NUCLEOTIDE SEQUENCE [LARGE SCALE GENOMIC DNA]</scope>
    <source>
        <strain evidence="1 2">MMFC1</strain>
    </source>
</reference>
<evidence type="ECO:0000313" key="2">
    <source>
        <dbReference type="Proteomes" id="UP000276437"/>
    </source>
</evidence>
<organism evidence="1 2">
    <name type="scientific">Methylomusa anaerophila</name>
    <dbReference type="NCBI Taxonomy" id="1930071"/>
    <lineage>
        <taxon>Bacteria</taxon>
        <taxon>Bacillati</taxon>
        <taxon>Bacillota</taxon>
        <taxon>Negativicutes</taxon>
        <taxon>Selenomonadales</taxon>
        <taxon>Sporomusaceae</taxon>
        <taxon>Methylomusa</taxon>
    </lineage>
</organism>